<feature type="compositionally biased region" description="Basic residues" evidence="1">
    <location>
        <begin position="112"/>
        <end position="126"/>
    </location>
</feature>
<organism evidence="2 3">
    <name type="scientific">Microbacterium testaceum</name>
    <name type="common">Aureobacterium testaceum</name>
    <name type="synonym">Brevibacterium testaceum</name>
    <dbReference type="NCBI Taxonomy" id="2033"/>
    <lineage>
        <taxon>Bacteria</taxon>
        <taxon>Bacillati</taxon>
        <taxon>Actinomycetota</taxon>
        <taxon>Actinomycetes</taxon>
        <taxon>Micrococcales</taxon>
        <taxon>Microbacteriaceae</taxon>
        <taxon>Microbacterium</taxon>
    </lineage>
</organism>
<protein>
    <submittedName>
        <fullName evidence="2">Uncharacterized protein</fullName>
    </submittedName>
</protein>
<gene>
    <name evidence="2" type="ORF">DC432_01050</name>
</gene>
<feature type="compositionally biased region" description="Low complexity" evidence="1">
    <location>
        <begin position="89"/>
        <end position="102"/>
    </location>
</feature>
<name>A0A2T7WX23_MICTE</name>
<feature type="compositionally biased region" description="Gly residues" evidence="1">
    <location>
        <begin position="10"/>
        <end position="41"/>
    </location>
</feature>
<comment type="caution">
    <text evidence="2">The sequence shown here is derived from an EMBL/GenBank/DDBJ whole genome shotgun (WGS) entry which is preliminary data.</text>
</comment>
<accession>A0A2T7WX23</accession>
<evidence type="ECO:0000313" key="3">
    <source>
        <dbReference type="Proteomes" id="UP000244649"/>
    </source>
</evidence>
<evidence type="ECO:0000313" key="2">
    <source>
        <dbReference type="EMBL" id="PVE79373.1"/>
    </source>
</evidence>
<feature type="region of interest" description="Disordered" evidence="1">
    <location>
        <begin position="1"/>
        <end position="76"/>
    </location>
</feature>
<feature type="region of interest" description="Disordered" evidence="1">
    <location>
        <begin position="89"/>
        <end position="132"/>
    </location>
</feature>
<evidence type="ECO:0000256" key="1">
    <source>
        <dbReference type="SAM" id="MobiDB-lite"/>
    </source>
</evidence>
<dbReference type="Proteomes" id="UP000244649">
    <property type="component" value="Unassembled WGS sequence"/>
</dbReference>
<reference evidence="2 3" key="1">
    <citation type="submission" date="2018-04" db="EMBL/GenBank/DDBJ databases">
        <authorList>
            <person name="Go L.Y."/>
            <person name="Mitchell J.A."/>
        </authorList>
    </citation>
    <scope>NUCLEOTIDE SEQUENCE [LARGE SCALE GENOMIC DNA]</scope>
    <source>
        <strain evidence="2 3">TPD7010</strain>
    </source>
</reference>
<dbReference type="AlphaFoldDB" id="A0A2T7WX23"/>
<dbReference type="EMBL" id="QDFT01000002">
    <property type="protein sequence ID" value="PVE79373.1"/>
    <property type="molecule type" value="Genomic_DNA"/>
</dbReference>
<sequence length="132" mass="14064">MRFRRPAGPSGAGGPGGRGGPGRAGAGRGGADWRGGAGSGIVGAKPKTVGHRRARMSIEASAEKQGTYAGKGNSSELRAPAPELFFLSGPRCLRPAPRLRGAPRSHKEWPWRRRMHRSPSSRRTSRTRPPFC</sequence>
<proteinExistence type="predicted"/>